<accession>A0A3M6T9P1</accession>
<dbReference type="EMBL" id="RCHS01004051">
    <property type="protein sequence ID" value="RMX38063.1"/>
    <property type="molecule type" value="Genomic_DNA"/>
</dbReference>
<sequence length="132" mass="15126">MTYKIDSVTFLDTDSSGRRIPGNVVATLKQRDRAKGKTSNVLYGGKRSARARHLTNPKEIVNEIDNARRIFEAMKIEAKDSDEEIGEWNDTIDVKIEEANSGIENLEEWLAQREMEAETREREDCWANIPNN</sequence>
<dbReference type="AlphaFoldDB" id="A0A3M6T9P1"/>
<evidence type="ECO:0000313" key="1">
    <source>
        <dbReference type="EMBL" id="RMX38063.1"/>
    </source>
</evidence>
<dbReference type="Proteomes" id="UP000275408">
    <property type="component" value="Unassembled WGS sequence"/>
</dbReference>
<reference evidence="1 2" key="1">
    <citation type="journal article" date="2018" name="Sci. Rep.">
        <title>Comparative analysis of the Pocillopora damicornis genome highlights role of immune system in coral evolution.</title>
        <authorList>
            <person name="Cunning R."/>
            <person name="Bay R.A."/>
            <person name="Gillette P."/>
            <person name="Baker A.C."/>
            <person name="Traylor-Knowles N."/>
        </authorList>
    </citation>
    <scope>NUCLEOTIDE SEQUENCE [LARGE SCALE GENOMIC DNA]</scope>
    <source>
        <strain evidence="1">RSMAS</strain>
        <tissue evidence="1">Whole animal</tissue>
    </source>
</reference>
<proteinExistence type="predicted"/>
<keyword evidence="2" id="KW-1185">Reference proteome</keyword>
<evidence type="ECO:0000313" key="2">
    <source>
        <dbReference type="Proteomes" id="UP000275408"/>
    </source>
</evidence>
<protein>
    <submittedName>
        <fullName evidence="1">Uncharacterized protein</fullName>
    </submittedName>
</protein>
<comment type="caution">
    <text evidence="1">The sequence shown here is derived from an EMBL/GenBank/DDBJ whole genome shotgun (WGS) entry which is preliminary data.</text>
</comment>
<gene>
    <name evidence="1" type="ORF">pdam_00003090</name>
</gene>
<organism evidence="1 2">
    <name type="scientific">Pocillopora damicornis</name>
    <name type="common">Cauliflower coral</name>
    <name type="synonym">Millepora damicornis</name>
    <dbReference type="NCBI Taxonomy" id="46731"/>
    <lineage>
        <taxon>Eukaryota</taxon>
        <taxon>Metazoa</taxon>
        <taxon>Cnidaria</taxon>
        <taxon>Anthozoa</taxon>
        <taxon>Hexacorallia</taxon>
        <taxon>Scleractinia</taxon>
        <taxon>Astrocoeniina</taxon>
        <taxon>Pocilloporidae</taxon>
        <taxon>Pocillopora</taxon>
    </lineage>
</organism>
<name>A0A3M6T9P1_POCDA</name>